<dbReference type="PATRIC" id="fig|2342.5.peg.31"/>
<keyword evidence="3" id="KW-1185">Reference proteome</keyword>
<dbReference type="Proteomes" id="UP000019025">
    <property type="component" value="Chromosome"/>
</dbReference>
<dbReference type="STRING" id="2342.SOPEG_0034"/>
<gene>
    <name evidence="2" type="ORF">SOPEG_0034</name>
</gene>
<evidence type="ECO:0000259" key="1">
    <source>
        <dbReference type="Pfam" id="PF04233"/>
    </source>
</evidence>
<evidence type="ECO:0000313" key="3">
    <source>
        <dbReference type="Proteomes" id="UP000019025"/>
    </source>
</evidence>
<protein>
    <submittedName>
        <fullName evidence="2">Phage protein</fullName>
    </submittedName>
</protein>
<dbReference type="AlphaFoldDB" id="W0HGI6"/>
<name>W0HGI6_9GAMM</name>
<organism evidence="2 3">
    <name type="scientific">Candidatus Sodalis pierantonii str. SOPE</name>
    <dbReference type="NCBI Taxonomy" id="2342"/>
    <lineage>
        <taxon>Bacteria</taxon>
        <taxon>Pseudomonadati</taxon>
        <taxon>Pseudomonadota</taxon>
        <taxon>Gammaproteobacteria</taxon>
        <taxon>Enterobacterales</taxon>
        <taxon>Bruguierivoracaceae</taxon>
        <taxon>Sodalis</taxon>
    </lineage>
</organism>
<dbReference type="HOGENOM" id="CLU_087548_0_0_6"/>
<dbReference type="eggNOG" id="COG2369">
    <property type="taxonomic scope" value="Bacteria"/>
</dbReference>
<sequence>MTQLRKMAQAVGDIVNGTYDGSQISARDATQRLRQYADIISPWAETVATRMLNGVAHQEEKQWRTLSRDISAGLHHQMQHTAIGQVARSIIEQNIQWMKSIPLHAADRIADIQSQAIEAMSRGERPTAFMDAILRTGEVAKSRARLIARTEIARATQALTQARATAMGSEGYIWRTAHDPDVRHSHAHMEGKFVRWGNPPTLDGMTGHAGTLPNCRCYCDVVIPEN</sequence>
<dbReference type="KEGG" id="pes:SOPEG_0034"/>
<reference evidence="2 3" key="1">
    <citation type="journal article" date="2014" name="Genome Biol. Evol.">
        <title>Genome degeneration and adaptation in a nascent stage of symbiosis.</title>
        <authorList>
            <person name="Oakeson K.F."/>
            <person name="Gil R."/>
            <person name="Clayton A.L."/>
            <person name="Dunn D.M."/>
            <person name="von Niederhausern A.C."/>
            <person name="Hamil C."/>
            <person name="Aoyagi A."/>
            <person name="Duval B."/>
            <person name="Baca A."/>
            <person name="Silva F.J."/>
            <person name="Vallier A."/>
            <person name="Jackson D.G."/>
            <person name="Latorre A."/>
            <person name="Weiss R.B."/>
            <person name="Heddi A."/>
            <person name="Moya A."/>
            <person name="Dale C."/>
        </authorList>
    </citation>
    <scope>NUCLEOTIDE SEQUENCE [LARGE SCALE GENOMIC DNA]</scope>
    <source>
        <strain evidence="3">none</strain>
    </source>
</reference>
<dbReference type="NCBIfam" id="TIGR01641">
    <property type="entry name" value="phageSPP1_gp7"/>
    <property type="match status" value="1"/>
</dbReference>
<proteinExistence type="predicted"/>
<dbReference type="InterPro" id="IPR006528">
    <property type="entry name" value="Phage_head_morphogenesis_dom"/>
</dbReference>
<feature type="domain" description="Phage head morphogenesis" evidence="1">
    <location>
        <begin position="111"/>
        <end position="217"/>
    </location>
</feature>
<evidence type="ECO:0000313" key="2">
    <source>
        <dbReference type="EMBL" id="AHF72831.1"/>
    </source>
</evidence>
<dbReference type="Pfam" id="PF04233">
    <property type="entry name" value="Phage_Mu_F"/>
    <property type="match status" value="1"/>
</dbReference>
<accession>W0HGI6</accession>
<dbReference type="EMBL" id="CP006568">
    <property type="protein sequence ID" value="AHF72831.1"/>
    <property type="molecule type" value="Genomic_DNA"/>
</dbReference>